<dbReference type="EMBL" id="APQJ01000005">
    <property type="protein sequence ID" value="EOQ65202.1"/>
    <property type="molecule type" value="Genomic_DNA"/>
</dbReference>
<comment type="caution">
    <text evidence="2">The sequence shown here is derived from an EMBL/GenBank/DDBJ whole genome shotgun (WGS) entry which is preliminary data.</text>
</comment>
<feature type="compositionally biased region" description="Low complexity" evidence="1">
    <location>
        <begin position="48"/>
        <end position="63"/>
    </location>
</feature>
<dbReference type="RefSeq" id="WP_016137776.1">
    <property type="nucleotide sequence ID" value="NZ_KB976986.1"/>
</dbReference>
<dbReference type="Proteomes" id="UP000014041">
    <property type="component" value="Unassembled WGS sequence"/>
</dbReference>
<accession>R8YCK8</accession>
<dbReference type="HOGENOM" id="CLU_2406650_0_0_6"/>
<feature type="compositionally biased region" description="Basic and acidic residues" evidence="1">
    <location>
        <begin position="75"/>
        <end position="92"/>
    </location>
</feature>
<protein>
    <submittedName>
        <fullName evidence="2">Uncharacterized protein</fullName>
    </submittedName>
</protein>
<evidence type="ECO:0000256" key="1">
    <source>
        <dbReference type="SAM" id="MobiDB-lite"/>
    </source>
</evidence>
<feature type="region of interest" description="Disordered" evidence="1">
    <location>
        <begin position="23"/>
        <end position="92"/>
    </location>
</feature>
<proteinExistence type="predicted"/>
<dbReference type="AlphaFoldDB" id="R8YCK8"/>
<evidence type="ECO:0000313" key="3">
    <source>
        <dbReference type="Proteomes" id="UP000014041"/>
    </source>
</evidence>
<gene>
    <name evidence="2" type="ORF">F935_00862</name>
</gene>
<name>R8YCK8_ACICA</name>
<reference evidence="2 3" key="1">
    <citation type="submission" date="2013-02" db="EMBL/GenBank/DDBJ databases">
        <title>The Genome Sequence of Acinetobacter sp. ANC 3811.</title>
        <authorList>
            <consortium name="The Broad Institute Genome Sequencing Platform"/>
            <consortium name="The Broad Institute Genome Sequencing Center for Infectious Disease"/>
            <person name="Cerqueira G."/>
            <person name="Feldgarden M."/>
            <person name="Courvalin P."/>
            <person name="Perichon B."/>
            <person name="Grillot-Courvalin C."/>
            <person name="Clermont D."/>
            <person name="Rocha E."/>
            <person name="Yoon E.-J."/>
            <person name="Nemec A."/>
            <person name="Walker B."/>
            <person name="Young S.K."/>
            <person name="Zeng Q."/>
            <person name="Gargeya S."/>
            <person name="Fitzgerald M."/>
            <person name="Haas B."/>
            <person name="Abouelleil A."/>
            <person name="Alvarado L."/>
            <person name="Arachchi H.M."/>
            <person name="Berlin A.M."/>
            <person name="Chapman S.B."/>
            <person name="Dewar J."/>
            <person name="Goldberg J."/>
            <person name="Griggs A."/>
            <person name="Gujja S."/>
            <person name="Hansen M."/>
            <person name="Howarth C."/>
            <person name="Imamovic A."/>
            <person name="Larimer J."/>
            <person name="McCowan C."/>
            <person name="Murphy C."/>
            <person name="Neiman D."/>
            <person name="Pearson M."/>
            <person name="Priest M."/>
            <person name="Roberts A."/>
            <person name="Saif S."/>
            <person name="Shea T."/>
            <person name="Sisk P."/>
            <person name="Sykes S."/>
            <person name="Wortman J."/>
            <person name="Nusbaum C."/>
            <person name="Birren B."/>
        </authorList>
    </citation>
    <scope>NUCLEOTIDE SEQUENCE [LARGE SCALE GENOMIC DNA]</scope>
    <source>
        <strain evidence="2 3">ANC 3811</strain>
    </source>
</reference>
<sequence>MKIIFLSILVLLQIIFLTQAEARGGRGGGKSFSGHSYFSKSKPSHAPSSYRGFGSGSSSSSSSECPCSGNKKCVGPREDKYCTTSDGNKRYR</sequence>
<evidence type="ECO:0000313" key="2">
    <source>
        <dbReference type="EMBL" id="EOQ65202.1"/>
    </source>
</evidence>
<organism evidence="2 3">
    <name type="scientific">Acinetobacter calcoaceticus ANC 3811</name>
    <dbReference type="NCBI Taxonomy" id="1217690"/>
    <lineage>
        <taxon>Bacteria</taxon>
        <taxon>Pseudomonadati</taxon>
        <taxon>Pseudomonadota</taxon>
        <taxon>Gammaproteobacteria</taxon>
        <taxon>Moraxellales</taxon>
        <taxon>Moraxellaceae</taxon>
        <taxon>Acinetobacter</taxon>
        <taxon>Acinetobacter calcoaceticus/baumannii complex</taxon>
    </lineage>
</organism>